<gene>
    <name evidence="2" type="ORF">POCTA_138.1.T0170013</name>
</gene>
<name>A0A8S1T2T8_PAROT</name>
<dbReference type="PROSITE" id="PS51154">
    <property type="entry name" value="MACRO"/>
    <property type="match status" value="1"/>
</dbReference>
<organism evidence="2 3">
    <name type="scientific">Paramecium octaurelia</name>
    <dbReference type="NCBI Taxonomy" id="43137"/>
    <lineage>
        <taxon>Eukaryota</taxon>
        <taxon>Sar</taxon>
        <taxon>Alveolata</taxon>
        <taxon>Ciliophora</taxon>
        <taxon>Intramacronucleata</taxon>
        <taxon>Oligohymenophorea</taxon>
        <taxon>Peniculida</taxon>
        <taxon>Parameciidae</taxon>
        <taxon>Paramecium</taxon>
    </lineage>
</organism>
<dbReference type="AlphaFoldDB" id="A0A8S1T2T8"/>
<comment type="caution">
    <text evidence="2">The sequence shown here is derived from an EMBL/GenBank/DDBJ whole genome shotgun (WGS) entry which is preliminary data.</text>
</comment>
<protein>
    <recommendedName>
        <fullName evidence="1">Macro domain-containing protein</fullName>
    </recommendedName>
</protein>
<keyword evidence="3" id="KW-1185">Reference proteome</keyword>
<dbReference type="OMA" id="KVIWENY"/>
<dbReference type="Proteomes" id="UP000683925">
    <property type="component" value="Unassembled WGS sequence"/>
</dbReference>
<accession>A0A8S1T2T8</accession>
<proteinExistence type="predicted"/>
<dbReference type="Pfam" id="PF01661">
    <property type="entry name" value="Macro"/>
    <property type="match status" value="1"/>
</dbReference>
<dbReference type="OrthoDB" id="6077599at2759"/>
<reference evidence="2" key="1">
    <citation type="submission" date="2021-01" db="EMBL/GenBank/DDBJ databases">
        <authorList>
            <consortium name="Genoscope - CEA"/>
            <person name="William W."/>
        </authorList>
    </citation>
    <scope>NUCLEOTIDE SEQUENCE</scope>
</reference>
<dbReference type="EMBL" id="CAJJDP010000017">
    <property type="protein sequence ID" value="CAD8145022.1"/>
    <property type="molecule type" value="Genomic_DNA"/>
</dbReference>
<evidence type="ECO:0000313" key="3">
    <source>
        <dbReference type="Proteomes" id="UP000683925"/>
    </source>
</evidence>
<evidence type="ECO:0000259" key="1">
    <source>
        <dbReference type="PROSITE" id="PS51154"/>
    </source>
</evidence>
<evidence type="ECO:0000313" key="2">
    <source>
        <dbReference type="EMBL" id="CAD8145022.1"/>
    </source>
</evidence>
<dbReference type="InterPro" id="IPR002589">
    <property type="entry name" value="Macro_dom"/>
</dbReference>
<sequence>MNNQVQFPKIDQSPRIFQSGVHSQVKSNQSLAKSCYRDENEMTGYRNFKNEQMTERNFFNPQQSLGTEITISLNQREWRRNNCKEQLQQFIDSYYAEGKIKITVTFDTTLGESQQKTEKKRFNLLNLSIKQTAIDEEDKLCQQRIYQFKGKQENNLQGHIEMIIYGHSFFPYFEKLVLEVGGKILFKYDDCLLQIPPPQIRQVNINDLDRCFDTICDYLENTTILQIECSSNAEALAKYNILIKKEVYQLIERSLNVVCWDVVYLNLEIIKMKIQVNELFLQHDQLYFLIQNNGKSIVEQQNKLNEILKSKEIIKKESITDSIIFYDLPEEEDIIQIKINHLRRQYPQINIEISNHQTLQDQKLQLQFTTTTWLVKDQEKTEFIKQAKDIKSKIEEIHLPYKIIKIPQNQKVIWENYLSEYFLRYSSCFSVHSNGDDIEIALKTNQEKWRELEKQLSTKLQSCTWQIIKLEAKPLILNLLKNCKEKNKLFNQVFKNLLSDFQDKVNITIKEVDEKNILCLAVLDKHFEIKKVQEILETQFMANLSVKKLNLLYKESLEYFNIQVPEQISKNDIFVHQGNLDQQNKHQAFFLGLNQHLKETNEFLKDLKSKYQNAWITQEFKVENTLIYNCLQSKYRLKEIELKLGATIDFTKEPYTNLSKIVITGFQNYIIELLKQLSMLENRIKGLSIVKSLPLNNQQINQLTAKFQQLQQIQQKTSSYFEFKSITSFNPEESILEKLTFEGKELCIVKGDITQIQCEAIVYQIMNDKCEFGEIGLQNQQVKNLLSITNNDILKFFKEIMKDKQFLNPGELFYYKVNTDSHVDHIFNIYPPTYRQAKTLVRDQKIIQELIQNIFQLAKEKNIKQIAFPVISVEIFGFYMNMASQILLKEIINCLFQEDCNIKQIFILENDDLRCKRLTYQLNHLLSDNPLQKTENYVKYQWQWFEQDHFEDYDDYEVNRKICKFYTQFEKGQDQQFNILYPYSKYPGTHLIDLDKQRIWDKTHNNSEQTIISIDNFGERKYYIDGKQVSDDLNRYLIQQEIQGKRKFDIFYKFYEIYLTKEGHYQKNLQFGNIRPIQFIPYENRNEENVLIRQNSQFKIEKLIEASNKEENGSKVIFFEINQQKQVKYDQVLVHTLYDDENMAETKILELLENTPRLKSKIQVTNRRSTEQIIQVLSPNRKIVAKRQPLQDKN</sequence>
<feature type="domain" description="Macro" evidence="1">
    <location>
        <begin position="733"/>
        <end position="926"/>
    </location>
</feature>